<proteinExistence type="predicted"/>
<keyword evidence="1" id="KW-0812">Transmembrane</keyword>
<keyword evidence="3" id="KW-1185">Reference proteome</keyword>
<evidence type="ECO:0000313" key="3">
    <source>
        <dbReference type="Proteomes" id="UP001058974"/>
    </source>
</evidence>
<dbReference type="OrthoDB" id="2020732at2759"/>
<evidence type="ECO:0000313" key="2">
    <source>
        <dbReference type="EMBL" id="KAI5406090.1"/>
    </source>
</evidence>
<gene>
    <name evidence="2" type="ORF">KIW84_052728</name>
</gene>
<feature type="transmembrane region" description="Helical" evidence="1">
    <location>
        <begin position="62"/>
        <end position="85"/>
    </location>
</feature>
<dbReference type="AlphaFoldDB" id="A0A9D4WSI8"/>
<organism evidence="2 3">
    <name type="scientific">Pisum sativum</name>
    <name type="common">Garden pea</name>
    <name type="synonym">Lathyrus oleraceus</name>
    <dbReference type="NCBI Taxonomy" id="3888"/>
    <lineage>
        <taxon>Eukaryota</taxon>
        <taxon>Viridiplantae</taxon>
        <taxon>Streptophyta</taxon>
        <taxon>Embryophyta</taxon>
        <taxon>Tracheophyta</taxon>
        <taxon>Spermatophyta</taxon>
        <taxon>Magnoliopsida</taxon>
        <taxon>eudicotyledons</taxon>
        <taxon>Gunneridae</taxon>
        <taxon>Pentapetalae</taxon>
        <taxon>rosids</taxon>
        <taxon>fabids</taxon>
        <taxon>Fabales</taxon>
        <taxon>Fabaceae</taxon>
        <taxon>Papilionoideae</taxon>
        <taxon>50 kb inversion clade</taxon>
        <taxon>NPAAA clade</taxon>
        <taxon>Hologalegina</taxon>
        <taxon>IRL clade</taxon>
        <taxon>Fabeae</taxon>
        <taxon>Lathyrus</taxon>
    </lineage>
</organism>
<dbReference type="Proteomes" id="UP001058974">
    <property type="component" value="Chromosome 5"/>
</dbReference>
<dbReference type="GO" id="GO:0009941">
    <property type="term" value="C:chloroplast envelope"/>
    <property type="evidence" value="ECO:0007669"/>
    <property type="project" value="TreeGrafter"/>
</dbReference>
<dbReference type="Gramene" id="Psat05G0272800-T1">
    <property type="protein sequence ID" value="KAI5406090.1"/>
    <property type="gene ID" value="KIW84_052728"/>
</dbReference>
<dbReference type="PANTHER" id="PTHR36408:SF1">
    <property type="entry name" value="TRANSMEMBRANE PROTEIN"/>
    <property type="match status" value="1"/>
</dbReference>
<evidence type="ECO:0000256" key="1">
    <source>
        <dbReference type="SAM" id="Phobius"/>
    </source>
</evidence>
<protein>
    <recommendedName>
        <fullName evidence="4">Transmembrane protein</fullName>
    </recommendedName>
</protein>
<comment type="caution">
    <text evidence="2">The sequence shown here is derived from an EMBL/GenBank/DDBJ whole genome shotgun (WGS) entry which is preliminary data.</text>
</comment>
<feature type="transmembrane region" description="Helical" evidence="1">
    <location>
        <begin position="105"/>
        <end position="122"/>
    </location>
</feature>
<name>A0A9D4WSI8_PEA</name>
<sequence length="265" mass="30423">MTHLLPHSLCYTTPTSYLQTPIFNPSRLHTFGSFTIRCTNQFHLQLRQPSCHLQKRVAISDLNFDSLLSAMELSCLFSSAVFSVALTVNGWKNWLMTVSGNRVNALWGIMILVSGVAAGALLRRRQWKMISRESMKGGLTERVEKLEEDLRKTVRVIRILSRHIEKFGKRFGVTKEPITQSASIAQKNSEATRAITVQYEILEKEIHEIQKVLLALQEQQQKQFDVILSVKPRKSKRKTRKEQDILQTTNLAEDEVIKHVEDRPI</sequence>
<dbReference type="Gramene" id="Psat5g090640.1">
    <property type="protein sequence ID" value="Psat5g090640.1.cds"/>
    <property type="gene ID" value="Psat5g090640"/>
</dbReference>
<keyword evidence="1" id="KW-0472">Membrane</keyword>
<evidence type="ECO:0008006" key="4">
    <source>
        <dbReference type="Google" id="ProtNLM"/>
    </source>
</evidence>
<accession>A0A9D4WSI8</accession>
<dbReference type="EMBL" id="JAMSHJ010000005">
    <property type="protein sequence ID" value="KAI5406090.1"/>
    <property type="molecule type" value="Genomic_DNA"/>
</dbReference>
<reference evidence="2 3" key="1">
    <citation type="journal article" date="2022" name="Nat. Genet.">
        <title>Improved pea reference genome and pan-genome highlight genomic features and evolutionary characteristics.</title>
        <authorList>
            <person name="Yang T."/>
            <person name="Liu R."/>
            <person name="Luo Y."/>
            <person name="Hu S."/>
            <person name="Wang D."/>
            <person name="Wang C."/>
            <person name="Pandey M.K."/>
            <person name="Ge S."/>
            <person name="Xu Q."/>
            <person name="Li N."/>
            <person name="Li G."/>
            <person name="Huang Y."/>
            <person name="Saxena R.K."/>
            <person name="Ji Y."/>
            <person name="Li M."/>
            <person name="Yan X."/>
            <person name="He Y."/>
            <person name="Liu Y."/>
            <person name="Wang X."/>
            <person name="Xiang C."/>
            <person name="Varshney R.K."/>
            <person name="Ding H."/>
            <person name="Gao S."/>
            <person name="Zong X."/>
        </authorList>
    </citation>
    <scope>NUCLEOTIDE SEQUENCE [LARGE SCALE GENOMIC DNA]</scope>
    <source>
        <strain evidence="2 3">cv. Zhongwan 6</strain>
    </source>
</reference>
<keyword evidence="1" id="KW-1133">Transmembrane helix</keyword>
<dbReference type="PANTHER" id="PTHR36408">
    <property type="entry name" value="TRANSMEMBRANE PROTEIN"/>
    <property type="match status" value="1"/>
</dbReference>